<accession>A0A388TFC5</accession>
<comment type="caution">
    <text evidence="2">The sequence shown here is derived from an EMBL/GenBank/DDBJ whole genome shotgun (WGS) entry which is preliminary data.</text>
</comment>
<evidence type="ECO:0000313" key="3">
    <source>
        <dbReference type="Proteomes" id="UP000275925"/>
    </source>
</evidence>
<sequence>MSDMRLTYEDLYRNKNGIAAGTKLTREDAAGVRRIQAQLEGKGLSNDNNAYNQRDFNEKPELRREVLIYYLSGGGTIENFFKISPGGGDTEKFISNLYETLLALKNDSEAGEKVKSFLDSKFTNSTFIKECLATNSGRRILEMFIKSDARRESLDGSRYGDKIGAHLVNLYRYFKSSNPDTDIKKQIEFFISVGNSSSTPEVRVLQEMAETVKHFIANPALGGTPLQPGVFRDVRMSIPSTAAEPSFEITETEITETQQATELRVRLAKKKLALYEENIKTFDTALKAWDAERTLDTLKTALQAYLEIPDIKPSEPHERLMTLGWVTDADAGKTLEDIKNIIGGITDSTVLEGLESEWNPETNKWTLTYPSVDLEEEPVENPSSQAIKDVLGASSERQELTAD</sequence>
<keyword evidence="3" id="KW-1185">Reference proteome</keyword>
<organism evidence="2 3">
    <name type="scientific">Candidatus Termititenax persephonae</name>
    <dbReference type="NCBI Taxonomy" id="2218525"/>
    <lineage>
        <taxon>Bacteria</taxon>
        <taxon>Bacillati</taxon>
        <taxon>Candidatus Margulisiibacteriota</taxon>
        <taxon>Candidatus Termititenacia</taxon>
        <taxon>Candidatus Termititenacales</taxon>
        <taxon>Candidatus Termititenacaceae</taxon>
        <taxon>Candidatus Termititenax</taxon>
    </lineage>
</organism>
<reference evidence="2 3" key="1">
    <citation type="journal article" date="2019" name="ISME J.">
        <title>Genome analyses of uncultured TG2/ZB3 bacteria in 'Margulisbacteria' specifically attached to ectosymbiotic spirochetes of protists in the termite gut.</title>
        <authorList>
            <person name="Utami Y.D."/>
            <person name="Kuwahara H."/>
            <person name="Igai K."/>
            <person name="Murakami T."/>
            <person name="Sugaya K."/>
            <person name="Morikawa T."/>
            <person name="Nagura Y."/>
            <person name="Yuki M."/>
            <person name="Deevong P."/>
            <person name="Inoue T."/>
            <person name="Kihara K."/>
            <person name="Lo N."/>
            <person name="Yamada A."/>
            <person name="Ohkuma M."/>
            <person name="Hongoh Y."/>
        </authorList>
    </citation>
    <scope>NUCLEOTIDE SEQUENCE [LARGE SCALE GENOMIC DNA]</scope>
    <source>
        <strain evidence="2">NkOx7-02</strain>
    </source>
</reference>
<dbReference type="Proteomes" id="UP000275925">
    <property type="component" value="Unassembled WGS sequence"/>
</dbReference>
<dbReference type="AlphaFoldDB" id="A0A388TFC5"/>
<evidence type="ECO:0000313" key="2">
    <source>
        <dbReference type="EMBL" id="GBR75554.1"/>
    </source>
</evidence>
<protein>
    <submittedName>
        <fullName evidence="2">Uncharacterized protein</fullName>
    </submittedName>
</protein>
<proteinExistence type="predicted"/>
<feature type="non-terminal residue" evidence="2">
    <location>
        <position position="403"/>
    </location>
</feature>
<feature type="region of interest" description="Disordered" evidence="1">
    <location>
        <begin position="375"/>
        <end position="403"/>
    </location>
</feature>
<dbReference type="EMBL" id="BGZO01000003">
    <property type="protein sequence ID" value="GBR75554.1"/>
    <property type="molecule type" value="Genomic_DNA"/>
</dbReference>
<evidence type="ECO:0000256" key="1">
    <source>
        <dbReference type="SAM" id="MobiDB-lite"/>
    </source>
</evidence>
<gene>
    <name evidence="2" type="ORF">NO2_0217</name>
</gene>
<name>A0A388TFC5_9BACT</name>